<gene>
    <name evidence="1" type="ORF">GCM10009751_08440</name>
</gene>
<evidence type="ECO:0000313" key="2">
    <source>
        <dbReference type="Proteomes" id="UP001501094"/>
    </source>
</evidence>
<protein>
    <submittedName>
        <fullName evidence="1">Uncharacterized protein</fullName>
    </submittedName>
</protein>
<proteinExistence type="predicted"/>
<sequence length="122" mass="13643">MAAEDVHARGRVARGSRYAERIAYHTPRSLDALHGPTQGVVRVGPPISTAPDPVYDLSDEAMRWHLYSAVVRDGTGQEQEQLLDRATLIALWRELNLPVACRALWEREFPELSHDASSSKII</sequence>
<dbReference type="RefSeq" id="WP_344099806.1">
    <property type="nucleotide sequence ID" value="NZ_BAAANL010000001.1"/>
</dbReference>
<accession>A0ABN2N6R7</accession>
<keyword evidence="2" id="KW-1185">Reference proteome</keyword>
<evidence type="ECO:0000313" key="1">
    <source>
        <dbReference type="EMBL" id="GAA1854002.1"/>
    </source>
</evidence>
<comment type="caution">
    <text evidence="1">The sequence shown here is derived from an EMBL/GenBank/DDBJ whole genome shotgun (WGS) entry which is preliminary data.</text>
</comment>
<organism evidence="1 2">
    <name type="scientific">Myceligenerans crystallogenes</name>
    <dbReference type="NCBI Taxonomy" id="316335"/>
    <lineage>
        <taxon>Bacteria</taxon>
        <taxon>Bacillati</taxon>
        <taxon>Actinomycetota</taxon>
        <taxon>Actinomycetes</taxon>
        <taxon>Micrococcales</taxon>
        <taxon>Promicromonosporaceae</taxon>
        <taxon>Myceligenerans</taxon>
    </lineage>
</organism>
<dbReference type="EMBL" id="BAAANL010000001">
    <property type="protein sequence ID" value="GAA1854002.1"/>
    <property type="molecule type" value="Genomic_DNA"/>
</dbReference>
<name>A0ABN2N6R7_9MICO</name>
<dbReference type="Proteomes" id="UP001501094">
    <property type="component" value="Unassembled WGS sequence"/>
</dbReference>
<reference evidence="1 2" key="1">
    <citation type="journal article" date="2019" name="Int. J. Syst. Evol. Microbiol.">
        <title>The Global Catalogue of Microorganisms (GCM) 10K type strain sequencing project: providing services to taxonomists for standard genome sequencing and annotation.</title>
        <authorList>
            <consortium name="The Broad Institute Genomics Platform"/>
            <consortium name="The Broad Institute Genome Sequencing Center for Infectious Disease"/>
            <person name="Wu L."/>
            <person name="Ma J."/>
        </authorList>
    </citation>
    <scope>NUCLEOTIDE SEQUENCE [LARGE SCALE GENOMIC DNA]</scope>
    <source>
        <strain evidence="1 2">JCM 14326</strain>
    </source>
</reference>